<comment type="caution">
    <text evidence="1">The sequence shown here is derived from an EMBL/GenBank/DDBJ whole genome shotgun (WGS) entry which is preliminary data.</text>
</comment>
<evidence type="ECO:0000313" key="1">
    <source>
        <dbReference type="EMBL" id="CAG8745805.1"/>
    </source>
</evidence>
<reference evidence="1" key="1">
    <citation type="submission" date="2021-06" db="EMBL/GenBank/DDBJ databases">
        <authorList>
            <person name="Kallberg Y."/>
            <person name="Tangrot J."/>
            <person name="Rosling A."/>
        </authorList>
    </citation>
    <scope>NUCLEOTIDE SEQUENCE</scope>
    <source>
        <strain evidence="1">28 12/20/2015</strain>
    </source>
</reference>
<dbReference type="EMBL" id="CAJVPW010040200">
    <property type="protein sequence ID" value="CAG8745805.1"/>
    <property type="molecule type" value="Genomic_DNA"/>
</dbReference>
<keyword evidence="2" id="KW-1185">Reference proteome</keyword>
<protein>
    <submittedName>
        <fullName evidence="1">2488_t:CDS:1</fullName>
    </submittedName>
</protein>
<organism evidence="1 2">
    <name type="scientific">Cetraspora pellucida</name>
    <dbReference type="NCBI Taxonomy" id="1433469"/>
    <lineage>
        <taxon>Eukaryota</taxon>
        <taxon>Fungi</taxon>
        <taxon>Fungi incertae sedis</taxon>
        <taxon>Mucoromycota</taxon>
        <taxon>Glomeromycotina</taxon>
        <taxon>Glomeromycetes</taxon>
        <taxon>Diversisporales</taxon>
        <taxon>Gigasporaceae</taxon>
        <taxon>Cetraspora</taxon>
    </lineage>
</organism>
<gene>
    <name evidence="1" type="ORF">SPELUC_LOCUS14125</name>
</gene>
<dbReference type="Proteomes" id="UP000789366">
    <property type="component" value="Unassembled WGS sequence"/>
</dbReference>
<accession>A0ACA9QCZ9</accession>
<name>A0ACA9QCZ9_9GLOM</name>
<evidence type="ECO:0000313" key="2">
    <source>
        <dbReference type="Proteomes" id="UP000789366"/>
    </source>
</evidence>
<proteinExistence type="predicted"/>
<sequence>MGCYSSKLDESIESMDSQDSKAEFRYIDGRRYHNVEKAKYHLPNDENESDRLHLQHFLLKYILQSNFSAPVDHILSKPGAKVLDIGCGAGSWSFDIATTYPLAKVVGLDISPHQPATIKPKNFEFVRGNVEEILPFEDNTFDFVFQRFLVIGLTKEKWPHVVNELVRVLKPGGFLELCEPSNAFDTGPVSKHILECEYKLIEEQGGDSESYQKLEGYCQNQGQLENITKEVKRCYFSTNHNSVELNKAILNNTSYALTAFKPVLSKTMQVSDEEYDKMIKITEKELVEYNSYYLLVR</sequence>
<feature type="non-terminal residue" evidence="1">
    <location>
        <position position="297"/>
    </location>
</feature>